<dbReference type="PROSITE" id="PS51831">
    <property type="entry name" value="HD"/>
    <property type="match status" value="1"/>
</dbReference>
<name>A0A518GHR9_9BACT</name>
<accession>A0A518GHR9</accession>
<dbReference type="KEGG" id="ahel:Q31a_65290"/>
<keyword evidence="4" id="KW-1185">Reference proteome</keyword>
<protein>
    <submittedName>
        <fullName evidence="3">Cyclic di-GMP phosphodiesterase response regulator RpfG</fullName>
        <ecNumber evidence="3">3.1.4.52</ecNumber>
    </submittedName>
</protein>
<dbReference type="EC" id="3.1.4.52" evidence="3"/>
<dbReference type="Proteomes" id="UP000318017">
    <property type="component" value="Chromosome"/>
</dbReference>
<evidence type="ECO:0000259" key="2">
    <source>
        <dbReference type="PROSITE" id="PS51832"/>
    </source>
</evidence>
<evidence type="ECO:0000259" key="1">
    <source>
        <dbReference type="PROSITE" id="PS51831"/>
    </source>
</evidence>
<dbReference type="EMBL" id="CP036298">
    <property type="protein sequence ID" value="QDV28134.1"/>
    <property type="molecule type" value="Genomic_DNA"/>
</dbReference>
<dbReference type="CDD" id="cd00077">
    <property type="entry name" value="HDc"/>
    <property type="match status" value="1"/>
</dbReference>
<dbReference type="PROSITE" id="PS51832">
    <property type="entry name" value="HD_GYP"/>
    <property type="match status" value="1"/>
</dbReference>
<organism evidence="3 4">
    <name type="scientific">Aureliella helgolandensis</name>
    <dbReference type="NCBI Taxonomy" id="2527968"/>
    <lineage>
        <taxon>Bacteria</taxon>
        <taxon>Pseudomonadati</taxon>
        <taxon>Planctomycetota</taxon>
        <taxon>Planctomycetia</taxon>
        <taxon>Pirellulales</taxon>
        <taxon>Pirellulaceae</taxon>
        <taxon>Aureliella</taxon>
    </lineage>
</organism>
<keyword evidence="3" id="KW-0378">Hydrolase</keyword>
<evidence type="ECO:0000313" key="4">
    <source>
        <dbReference type="Proteomes" id="UP000318017"/>
    </source>
</evidence>
<dbReference type="InterPro" id="IPR006674">
    <property type="entry name" value="HD_domain"/>
</dbReference>
<evidence type="ECO:0000313" key="3">
    <source>
        <dbReference type="EMBL" id="QDV28134.1"/>
    </source>
</evidence>
<dbReference type="GO" id="GO:0071111">
    <property type="term" value="F:cyclic-guanylate-specific phosphodiesterase activity"/>
    <property type="evidence" value="ECO:0007669"/>
    <property type="project" value="UniProtKB-EC"/>
</dbReference>
<dbReference type="InterPro" id="IPR003607">
    <property type="entry name" value="HD/PDEase_dom"/>
</dbReference>
<dbReference type="Pfam" id="PF13487">
    <property type="entry name" value="HD_5"/>
    <property type="match status" value="1"/>
</dbReference>
<feature type="domain" description="HD-GYP" evidence="2">
    <location>
        <begin position="306"/>
        <end position="501"/>
    </location>
</feature>
<dbReference type="InterPro" id="IPR037522">
    <property type="entry name" value="HD_GYP_dom"/>
</dbReference>
<gene>
    <name evidence="3" type="primary">rpfG_6</name>
    <name evidence="3" type="ORF">Q31a_65290</name>
</gene>
<dbReference type="Gene3D" id="1.10.3210.10">
    <property type="entry name" value="Hypothetical protein af1432"/>
    <property type="match status" value="1"/>
</dbReference>
<reference evidence="3 4" key="1">
    <citation type="submission" date="2019-02" db="EMBL/GenBank/DDBJ databases">
        <title>Deep-cultivation of Planctomycetes and their phenomic and genomic characterization uncovers novel biology.</title>
        <authorList>
            <person name="Wiegand S."/>
            <person name="Jogler M."/>
            <person name="Boedeker C."/>
            <person name="Pinto D."/>
            <person name="Vollmers J."/>
            <person name="Rivas-Marin E."/>
            <person name="Kohn T."/>
            <person name="Peeters S.H."/>
            <person name="Heuer A."/>
            <person name="Rast P."/>
            <person name="Oberbeckmann S."/>
            <person name="Bunk B."/>
            <person name="Jeske O."/>
            <person name="Meyerdierks A."/>
            <person name="Storesund J.E."/>
            <person name="Kallscheuer N."/>
            <person name="Luecker S."/>
            <person name="Lage O.M."/>
            <person name="Pohl T."/>
            <person name="Merkel B.J."/>
            <person name="Hornburger P."/>
            <person name="Mueller R.-W."/>
            <person name="Bruemmer F."/>
            <person name="Labrenz M."/>
            <person name="Spormann A.M."/>
            <person name="Op den Camp H."/>
            <person name="Overmann J."/>
            <person name="Amann R."/>
            <person name="Jetten M.S.M."/>
            <person name="Mascher T."/>
            <person name="Medema M.H."/>
            <person name="Devos D.P."/>
            <person name="Kaster A.-K."/>
            <person name="Ovreas L."/>
            <person name="Rohde M."/>
            <person name="Galperin M.Y."/>
            <person name="Jogler C."/>
        </authorList>
    </citation>
    <scope>NUCLEOTIDE SEQUENCE [LARGE SCALE GENOMIC DNA]</scope>
    <source>
        <strain evidence="3 4">Q31a</strain>
    </source>
</reference>
<dbReference type="OrthoDB" id="9804747at2"/>
<dbReference type="AlphaFoldDB" id="A0A518GHR9"/>
<feature type="domain" description="HD" evidence="1">
    <location>
        <begin position="328"/>
        <end position="450"/>
    </location>
</feature>
<proteinExistence type="predicted"/>
<dbReference type="PANTHER" id="PTHR43155">
    <property type="entry name" value="CYCLIC DI-GMP PHOSPHODIESTERASE PA4108-RELATED"/>
    <property type="match status" value="1"/>
</dbReference>
<dbReference type="PANTHER" id="PTHR43155:SF2">
    <property type="entry name" value="CYCLIC DI-GMP PHOSPHODIESTERASE PA4108"/>
    <property type="match status" value="1"/>
</dbReference>
<dbReference type="RefSeq" id="WP_145086618.1">
    <property type="nucleotide sequence ID" value="NZ_CP036298.1"/>
</dbReference>
<dbReference type="SUPFAM" id="SSF109604">
    <property type="entry name" value="HD-domain/PDEase-like"/>
    <property type="match status" value="1"/>
</dbReference>
<dbReference type="SMART" id="SM00471">
    <property type="entry name" value="HDc"/>
    <property type="match status" value="1"/>
</dbReference>
<sequence>MPSIPSSTELEILDFVRDRLGCGLSLIPADCSSADLHDALSNLGCTITPSECTDCTDLVYCAEYEPLVIDLDPSRSFATISLSNFEDCKLSLVAVLDGSASVTRNLLRCAIEAYQLTLEIKSCNTALEESAIQLAQSFEEQNWLRGFARNATCFTSVSSANDVATGILAPLGYLLRAQDVFLLVEPEETERSGLTSTKFGSSSFSLETLLGLFHELGIYPLSPPVVRNNLTTQTADGMISSIICVSIANSGQSFGHLVAINRTTTALSDGLPVYDPEFGSGDVGLLEEAAVLLSTQAHNIHLLVQSNQLFLGTLHAMSSAIDARDRYTQGHSERVARLSYDLSRVLGLSDEACQENYLAGILHDIGKIGIPDSVLLKNGPLTDEEFSIIQQHPEIGHRIVEQLGHLQFVLPGVLYHHERWDGKGYPHQLAGQSIPLMARIMAVADAFDAMTSSRPYRSAMPVEKASSIIINGAAQQWDADIVDCFKIWVTQRLQEIPSDHPQNQSIIAEGSPVEHIVQAVMALCH</sequence>